<evidence type="ECO:0000313" key="2">
    <source>
        <dbReference type="Proteomes" id="UP000824120"/>
    </source>
</evidence>
<gene>
    <name evidence="1" type="ORF">H5410_041253</name>
</gene>
<keyword evidence="2" id="KW-1185">Reference proteome</keyword>
<dbReference type="AlphaFoldDB" id="A0A9J5XR21"/>
<comment type="caution">
    <text evidence="1">The sequence shown here is derived from an EMBL/GenBank/DDBJ whole genome shotgun (WGS) entry which is preliminary data.</text>
</comment>
<feature type="non-terminal residue" evidence="1">
    <location>
        <position position="1"/>
    </location>
</feature>
<dbReference type="EMBL" id="JACXVP010000008">
    <property type="protein sequence ID" value="KAG5590739.1"/>
    <property type="molecule type" value="Genomic_DNA"/>
</dbReference>
<dbReference type="Proteomes" id="UP000824120">
    <property type="component" value="Chromosome 8"/>
</dbReference>
<reference evidence="1 2" key="1">
    <citation type="submission" date="2020-09" db="EMBL/GenBank/DDBJ databases">
        <title>De no assembly of potato wild relative species, Solanum commersonii.</title>
        <authorList>
            <person name="Cho K."/>
        </authorList>
    </citation>
    <scope>NUCLEOTIDE SEQUENCE [LARGE SCALE GENOMIC DNA]</scope>
    <source>
        <strain evidence="1">LZ3.2</strain>
        <tissue evidence="1">Leaf</tissue>
    </source>
</reference>
<protein>
    <submittedName>
        <fullName evidence="1">Uncharacterized protein</fullName>
    </submittedName>
</protein>
<organism evidence="1 2">
    <name type="scientific">Solanum commersonii</name>
    <name type="common">Commerson's wild potato</name>
    <name type="synonym">Commerson's nightshade</name>
    <dbReference type="NCBI Taxonomy" id="4109"/>
    <lineage>
        <taxon>Eukaryota</taxon>
        <taxon>Viridiplantae</taxon>
        <taxon>Streptophyta</taxon>
        <taxon>Embryophyta</taxon>
        <taxon>Tracheophyta</taxon>
        <taxon>Spermatophyta</taxon>
        <taxon>Magnoliopsida</taxon>
        <taxon>eudicotyledons</taxon>
        <taxon>Gunneridae</taxon>
        <taxon>Pentapetalae</taxon>
        <taxon>asterids</taxon>
        <taxon>lamiids</taxon>
        <taxon>Solanales</taxon>
        <taxon>Solanaceae</taxon>
        <taxon>Solanoideae</taxon>
        <taxon>Solaneae</taxon>
        <taxon>Solanum</taxon>
    </lineage>
</organism>
<evidence type="ECO:0000313" key="1">
    <source>
        <dbReference type="EMBL" id="KAG5590739.1"/>
    </source>
</evidence>
<accession>A0A9J5XR21</accession>
<sequence>TASALAHSLSRVKCVGEGLGFTLSRFKSKKQAKSEESTRPKSKFLELKPFEYSMDHSASLVKIVDQLGDSPFGRFHCRLALSFSIVVFWIIGTLEQKARIRPFGDSPNGFSDSQIFISLIKCALKVSSCDIALSKNLELTILDSNASSSSTIFSKFCAAVDHSTSLVEIVDQLSYCPLVGFVAVLLYFSASSCFGSLGDIVLLRETARRHIDCSFSLPI</sequence>
<name>A0A9J5XR21_SOLCO</name>
<proteinExistence type="predicted"/>